<organism evidence="1 2">
    <name type="scientific">Flagellimonas ochracea</name>
    <dbReference type="NCBI Taxonomy" id="2696472"/>
    <lineage>
        <taxon>Bacteria</taxon>
        <taxon>Pseudomonadati</taxon>
        <taxon>Bacteroidota</taxon>
        <taxon>Flavobacteriia</taxon>
        <taxon>Flavobacteriales</taxon>
        <taxon>Flavobacteriaceae</taxon>
        <taxon>Flagellimonas</taxon>
    </lineage>
</organism>
<accession>A0A964TEN3</accession>
<reference evidence="1" key="1">
    <citation type="submission" date="2020-01" db="EMBL/GenBank/DDBJ databases">
        <title>Muricauda ochracea sp. nov., isolated from a tidal flat of Garorim bay in Korea.</title>
        <authorList>
            <person name="Kim D."/>
            <person name="Yoo Y."/>
            <person name="Kim J.-J."/>
        </authorList>
    </citation>
    <scope>NUCLEOTIDE SEQUENCE</scope>
    <source>
        <strain evidence="1">JGD-17</strain>
    </source>
</reference>
<name>A0A964TEN3_9FLAO</name>
<dbReference type="Proteomes" id="UP000667650">
    <property type="component" value="Unassembled WGS sequence"/>
</dbReference>
<proteinExistence type="predicted"/>
<comment type="caution">
    <text evidence="1">The sequence shown here is derived from an EMBL/GenBank/DDBJ whole genome shotgun (WGS) entry which is preliminary data.</text>
</comment>
<dbReference type="EMBL" id="JAAABI010000034">
    <property type="protein sequence ID" value="NAY93529.1"/>
    <property type="molecule type" value="Genomic_DNA"/>
</dbReference>
<evidence type="ECO:0000313" key="2">
    <source>
        <dbReference type="Proteomes" id="UP000667650"/>
    </source>
</evidence>
<gene>
    <name evidence="1" type="ORF">GTQ34_16600</name>
</gene>
<evidence type="ECO:0000313" key="1">
    <source>
        <dbReference type="EMBL" id="NAY93529.1"/>
    </source>
</evidence>
<evidence type="ECO:0008006" key="3">
    <source>
        <dbReference type="Google" id="ProtNLM"/>
    </source>
</evidence>
<feature type="non-terminal residue" evidence="1">
    <location>
        <position position="1"/>
    </location>
</feature>
<keyword evidence="2" id="KW-1185">Reference proteome</keyword>
<protein>
    <recommendedName>
        <fullName evidence="3">Polymer-forming cytoskeletal protein</fullName>
    </recommendedName>
</protein>
<dbReference type="AlphaFoldDB" id="A0A964TEN3"/>
<sequence>SALVVESKETPNRKVSNSFGIHVQGNAIINGILAYLDDSDETPFFPQITVAENALIKGEVFCEKNLELKGDVQGSVSTTNFIALEQGGVYQNHLFNGSIDSSVLPLQYSGLLFGNEKSIAKWMY</sequence>